<organism evidence="6 7">
    <name type="scientific">Leadbetterella byssophila (strain DSM 17132 / JCM 16389 / KACC 11308 / NBRC 106382 / 4M15)</name>
    <dbReference type="NCBI Taxonomy" id="649349"/>
    <lineage>
        <taxon>Bacteria</taxon>
        <taxon>Pseudomonadati</taxon>
        <taxon>Bacteroidota</taxon>
        <taxon>Cytophagia</taxon>
        <taxon>Cytophagales</taxon>
        <taxon>Leadbetterellaceae</taxon>
        <taxon>Leadbetterella</taxon>
    </lineage>
</organism>
<dbReference type="Proteomes" id="UP000007435">
    <property type="component" value="Chromosome"/>
</dbReference>
<dbReference type="EMBL" id="CP002305">
    <property type="protein sequence ID" value="ADQ15875.1"/>
    <property type="molecule type" value="Genomic_DNA"/>
</dbReference>
<gene>
    <name evidence="6" type="ordered locus">Lbys_0079</name>
</gene>
<comment type="similarity">
    <text evidence="2">Belongs to the asparagine synthetase family.</text>
</comment>
<keyword evidence="7" id="KW-1185">Reference proteome</keyword>
<dbReference type="InterPro" id="IPR014729">
    <property type="entry name" value="Rossmann-like_a/b/a_fold"/>
</dbReference>
<comment type="pathway">
    <text evidence="1">Amino-acid biosynthesis; L-asparagine biosynthesis; L-asparagine from L-aspartate (L-Gln route): step 1/1.</text>
</comment>
<dbReference type="Gene3D" id="3.40.50.620">
    <property type="entry name" value="HUPs"/>
    <property type="match status" value="2"/>
</dbReference>
<dbReference type="GO" id="GO:0006529">
    <property type="term" value="P:asparagine biosynthetic process"/>
    <property type="evidence" value="ECO:0007669"/>
    <property type="project" value="InterPro"/>
</dbReference>
<comment type="catalytic activity">
    <reaction evidence="4">
        <text>L-aspartate + L-glutamine + ATP + H2O = L-asparagine + L-glutamate + AMP + diphosphate + H(+)</text>
        <dbReference type="Rhea" id="RHEA:12228"/>
        <dbReference type="ChEBI" id="CHEBI:15377"/>
        <dbReference type="ChEBI" id="CHEBI:15378"/>
        <dbReference type="ChEBI" id="CHEBI:29985"/>
        <dbReference type="ChEBI" id="CHEBI:29991"/>
        <dbReference type="ChEBI" id="CHEBI:30616"/>
        <dbReference type="ChEBI" id="CHEBI:33019"/>
        <dbReference type="ChEBI" id="CHEBI:58048"/>
        <dbReference type="ChEBI" id="CHEBI:58359"/>
        <dbReference type="ChEBI" id="CHEBI:456215"/>
        <dbReference type="EC" id="6.3.5.4"/>
    </reaction>
</comment>
<name>E4RS59_LEAB4</name>
<dbReference type="Pfam" id="PF00733">
    <property type="entry name" value="Asn_synthase"/>
    <property type="match status" value="1"/>
</dbReference>
<accession>E4RS59</accession>
<dbReference type="Gene3D" id="3.60.20.10">
    <property type="entry name" value="Glutamine Phosphoribosylpyrophosphate, subunit 1, domain 1"/>
    <property type="match status" value="1"/>
</dbReference>
<evidence type="ECO:0000313" key="7">
    <source>
        <dbReference type="Proteomes" id="UP000007435"/>
    </source>
</evidence>
<dbReference type="InterPro" id="IPR006426">
    <property type="entry name" value="Asn_synth_AEB"/>
</dbReference>
<dbReference type="PIRSF" id="PIRSF001589">
    <property type="entry name" value="Asn_synthetase_glu-h"/>
    <property type="match status" value="1"/>
</dbReference>
<evidence type="ECO:0000256" key="3">
    <source>
        <dbReference type="ARBA" id="ARBA00012737"/>
    </source>
</evidence>
<dbReference type="eggNOG" id="COG0367">
    <property type="taxonomic scope" value="Bacteria"/>
</dbReference>
<sequence>MLLDLYFLDSISSFYSHLGINVWFKGDNSNLGSLNRYEGDSCEEKIIHAFLAVNESCFKELKHEFLLVLQTEDCTYLVRDRFGVQSLYFCQESNKITVSDNLRILGKGKSPDSIEVYNYINFSISKESSINSGTFFSEVYQVPPSYYVKIDNDGNKLFRSYYSAVPKPFFIHSSSDVFRDLLTKSIKRGLVNSQKIGSHLSGGLDSSVVTTLLRHVVSEDISCYYYDSGDTSHRDLDYARLVADNLDLPLHVVNTSGENIFTHQRWLCERTGFPEVFILPSTTHIELSEELREKGISRMFTGIDGDSVVGHGLGYLQDLKSDGDWEKYLTLFVENFLAREYTSITLDAYKKKLIVKEVLTLVRKNDWRSIAALLKSANLLWGYVPGSYLKVLLNKVISNVFSKLDLVPDPSLLNYSIGELSAESYYDIYDINNRELLENFRAVINGSYPYSFNQFNEISRFYNFEYKHPFFDQELFEFCLGVPNEIRFGGGKTRWVMREAMNELLPQKLLNRTTKDDFSYYLISSFISLWNSNSEFFLDHSSLWHWVNKKEFMRGISYVIKKGPHVKSNSLLARKLIRVLYLGIWLDTIQ</sequence>
<dbReference type="RefSeq" id="WP_013406932.1">
    <property type="nucleotide sequence ID" value="NC_014655.1"/>
</dbReference>
<dbReference type="PANTHER" id="PTHR43284">
    <property type="entry name" value="ASPARAGINE SYNTHETASE (GLUTAMINE-HYDROLYZING)"/>
    <property type="match status" value="1"/>
</dbReference>
<evidence type="ECO:0000259" key="5">
    <source>
        <dbReference type="Pfam" id="PF00733"/>
    </source>
</evidence>
<dbReference type="SUPFAM" id="SSF56235">
    <property type="entry name" value="N-terminal nucleophile aminohydrolases (Ntn hydrolases)"/>
    <property type="match status" value="1"/>
</dbReference>
<dbReference type="SUPFAM" id="SSF52402">
    <property type="entry name" value="Adenine nucleotide alpha hydrolases-like"/>
    <property type="match status" value="1"/>
</dbReference>
<dbReference type="STRING" id="649349.Lbys_0079"/>
<dbReference type="PANTHER" id="PTHR43284:SF1">
    <property type="entry name" value="ASPARAGINE SYNTHETASE"/>
    <property type="match status" value="1"/>
</dbReference>
<protein>
    <recommendedName>
        <fullName evidence="3">asparagine synthase (glutamine-hydrolyzing)</fullName>
        <ecNumber evidence="3">6.3.5.4</ecNumber>
    </recommendedName>
</protein>
<reference key="1">
    <citation type="submission" date="2010-11" db="EMBL/GenBank/DDBJ databases">
        <title>The complete genome of Leadbetterella byssophila DSM 17132.</title>
        <authorList>
            <consortium name="US DOE Joint Genome Institute (JGI-PGF)"/>
            <person name="Lucas S."/>
            <person name="Copeland A."/>
            <person name="Lapidus A."/>
            <person name="Glavina del Rio T."/>
            <person name="Dalin E."/>
            <person name="Tice H."/>
            <person name="Bruce D."/>
            <person name="Goodwin L."/>
            <person name="Pitluck S."/>
            <person name="Kyrpides N."/>
            <person name="Mavromatis K."/>
            <person name="Ivanova N."/>
            <person name="Teshima H."/>
            <person name="Brettin T."/>
            <person name="Detter J.C."/>
            <person name="Han C."/>
            <person name="Tapia R."/>
            <person name="Land M."/>
            <person name="Hauser L."/>
            <person name="Markowitz V."/>
            <person name="Cheng J.-F."/>
            <person name="Hugenholtz P."/>
            <person name="Woyke T."/>
            <person name="Wu D."/>
            <person name="Tindall B."/>
            <person name="Pomrenke H.G."/>
            <person name="Brambilla E."/>
            <person name="Klenk H.-P."/>
            <person name="Eisen J.A."/>
        </authorList>
    </citation>
    <scope>NUCLEOTIDE SEQUENCE [LARGE SCALE GENOMIC DNA]</scope>
    <source>
        <strain>DSM 17132</strain>
    </source>
</reference>
<dbReference type="AlphaFoldDB" id="E4RS59"/>
<dbReference type="EC" id="6.3.5.4" evidence="3"/>
<dbReference type="InterPro" id="IPR001962">
    <property type="entry name" value="Asn_synthase"/>
</dbReference>
<dbReference type="InterPro" id="IPR029055">
    <property type="entry name" value="Ntn_hydrolases_N"/>
</dbReference>
<dbReference type="KEGG" id="lby:Lbys_0079"/>
<dbReference type="GO" id="GO:0004066">
    <property type="term" value="F:asparagine synthase (glutamine-hydrolyzing) activity"/>
    <property type="evidence" value="ECO:0007669"/>
    <property type="project" value="UniProtKB-EC"/>
</dbReference>
<feature type="domain" description="Asparagine synthetase" evidence="5">
    <location>
        <begin position="178"/>
        <end position="520"/>
    </location>
</feature>
<evidence type="ECO:0000256" key="2">
    <source>
        <dbReference type="ARBA" id="ARBA00005752"/>
    </source>
</evidence>
<proteinExistence type="inferred from homology"/>
<dbReference type="OrthoDB" id="9763290at2"/>
<dbReference type="InterPro" id="IPR051786">
    <property type="entry name" value="ASN_synthetase/amidase"/>
</dbReference>
<dbReference type="HOGENOM" id="CLU_439247_0_0_10"/>
<evidence type="ECO:0000256" key="1">
    <source>
        <dbReference type="ARBA" id="ARBA00005187"/>
    </source>
</evidence>
<evidence type="ECO:0000256" key="4">
    <source>
        <dbReference type="ARBA" id="ARBA00048741"/>
    </source>
</evidence>
<reference evidence="6 7" key="2">
    <citation type="journal article" date="2011" name="Stand. Genomic Sci.">
        <title>Complete genome sequence of Leadbetterella byssophila type strain (4M15).</title>
        <authorList>
            <person name="Abt B."/>
            <person name="Teshima H."/>
            <person name="Lucas S."/>
            <person name="Lapidus A."/>
            <person name="Del Rio T.G."/>
            <person name="Nolan M."/>
            <person name="Tice H."/>
            <person name="Cheng J.F."/>
            <person name="Pitluck S."/>
            <person name="Liolios K."/>
            <person name="Pagani I."/>
            <person name="Ivanova N."/>
            <person name="Mavromatis K."/>
            <person name="Pati A."/>
            <person name="Tapia R."/>
            <person name="Han C."/>
            <person name="Goodwin L."/>
            <person name="Chen A."/>
            <person name="Palaniappan K."/>
            <person name="Land M."/>
            <person name="Hauser L."/>
            <person name="Chang Y.J."/>
            <person name="Jeffries C.D."/>
            <person name="Rohde M."/>
            <person name="Goker M."/>
            <person name="Tindall B.J."/>
            <person name="Detter J.C."/>
            <person name="Woyke T."/>
            <person name="Bristow J."/>
            <person name="Eisen J.A."/>
            <person name="Markowitz V."/>
            <person name="Hugenholtz P."/>
            <person name="Klenk H.P."/>
            <person name="Kyrpides N.C."/>
        </authorList>
    </citation>
    <scope>NUCLEOTIDE SEQUENCE [LARGE SCALE GENOMIC DNA]</scope>
    <source>
        <strain evidence="7">DSM 17132 / JCM 16389 / KACC 11308 / NBRC 106382 / 4M15</strain>
    </source>
</reference>
<evidence type="ECO:0000313" key="6">
    <source>
        <dbReference type="EMBL" id="ADQ15875.1"/>
    </source>
</evidence>